<reference evidence="1 2" key="1">
    <citation type="submission" date="2019-11" db="EMBL/GenBank/DDBJ databases">
        <title>Draft genome sequence of 12 host-associated Lactobacillus reuteri rodent strains.</title>
        <authorList>
            <person name="Zhang S."/>
            <person name="Ozcam M."/>
            <person name="Van Pijkeren J.P."/>
        </authorList>
    </citation>
    <scope>NUCLEOTIDE SEQUENCE [LARGE SCALE GENOMIC DNA]</scope>
    <source>
        <strain evidence="1 2">CR</strain>
    </source>
</reference>
<sequence length="143" mass="17130">MKFLERLFKGTILYRMKNPHTNQYFCKSVDIINEIPLEYSLVYTEEAVQKIIHDANVMGKLLFDHLGYKEDFKGYILEEASLDSIQIPEEWKPYVERISRIDHISIPEAQKVFRQELVDYWDKWAMYDPFTGKEMPTKRAPFE</sequence>
<dbReference type="EMBL" id="WJMX01000001">
    <property type="protein sequence ID" value="MRH79341.1"/>
    <property type="molecule type" value="Genomic_DNA"/>
</dbReference>
<evidence type="ECO:0000313" key="1">
    <source>
        <dbReference type="EMBL" id="MRH79341.1"/>
    </source>
</evidence>
<dbReference type="AlphaFoldDB" id="A0A7X2KI64"/>
<accession>A0A7X2KI64</accession>
<protein>
    <submittedName>
        <fullName evidence="1">Uncharacterized protein</fullName>
    </submittedName>
</protein>
<proteinExistence type="predicted"/>
<name>A0A7X2KI64_LIMRT</name>
<dbReference type="RefSeq" id="WP_153702561.1">
    <property type="nucleotide sequence ID" value="NZ_WJMX01000001.1"/>
</dbReference>
<dbReference type="Proteomes" id="UP000470878">
    <property type="component" value="Unassembled WGS sequence"/>
</dbReference>
<evidence type="ECO:0000313" key="2">
    <source>
        <dbReference type="Proteomes" id="UP000470878"/>
    </source>
</evidence>
<organism evidence="1 2">
    <name type="scientific">Limosilactobacillus reuteri</name>
    <name type="common">Lactobacillus reuteri</name>
    <dbReference type="NCBI Taxonomy" id="1598"/>
    <lineage>
        <taxon>Bacteria</taxon>
        <taxon>Bacillati</taxon>
        <taxon>Bacillota</taxon>
        <taxon>Bacilli</taxon>
        <taxon>Lactobacillales</taxon>
        <taxon>Lactobacillaceae</taxon>
        <taxon>Limosilactobacillus</taxon>
    </lineage>
</organism>
<comment type="caution">
    <text evidence="1">The sequence shown here is derived from an EMBL/GenBank/DDBJ whole genome shotgun (WGS) entry which is preliminary data.</text>
</comment>
<gene>
    <name evidence="1" type="ORF">GIX77_00865</name>
</gene>